<dbReference type="GeneID" id="43162454"/>
<evidence type="ECO:0000259" key="1">
    <source>
        <dbReference type="Pfam" id="PF00248"/>
    </source>
</evidence>
<evidence type="ECO:0000313" key="3">
    <source>
        <dbReference type="Proteomes" id="UP001326110"/>
    </source>
</evidence>
<dbReference type="InterPro" id="IPR036812">
    <property type="entry name" value="NAD(P)_OxRdtase_dom_sf"/>
</dbReference>
<dbReference type="Gene3D" id="3.20.20.100">
    <property type="entry name" value="NADP-dependent oxidoreductase domain"/>
    <property type="match status" value="1"/>
</dbReference>
<dbReference type="EMBL" id="CP140152">
    <property type="protein sequence ID" value="WQH06571.1"/>
    <property type="molecule type" value="Genomic_DNA"/>
</dbReference>
<organism evidence="2 3">
    <name type="scientific">Duganella zoogloeoides</name>
    <dbReference type="NCBI Taxonomy" id="75659"/>
    <lineage>
        <taxon>Bacteria</taxon>
        <taxon>Pseudomonadati</taxon>
        <taxon>Pseudomonadota</taxon>
        <taxon>Betaproteobacteria</taxon>
        <taxon>Burkholderiales</taxon>
        <taxon>Oxalobacteraceae</taxon>
        <taxon>Telluria group</taxon>
        <taxon>Duganella</taxon>
    </lineage>
</organism>
<protein>
    <submittedName>
        <fullName evidence="2">Aldo/keto reductase</fullName>
    </submittedName>
</protein>
<feature type="domain" description="NADP-dependent oxidoreductase" evidence="1">
    <location>
        <begin position="15"/>
        <end position="316"/>
    </location>
</feature>
<dbReference type="RefSeq" id="WP_019920569.1">
    <property type="nucleotide sequence ID" value="NZ_CP140152.1"/>
</dbReference>
<dbReference type="PANTHER" id="PTHR43364:SF18">
    <property type="entry name" value="OXIDOREDUCTASE"/>
    <property type="match status" value="1"/>
</dbReference>
<dbReference type="CDD" id="cd19091">
    <property type="entry name" value="AKR_PsAKR"/>
    <property type="match status" value="1"/>
</dbReference>
<dbReference type="InterPro" id="IPR023210">
    <property type="entry name" value="NADP_OxRdtase_dom"/>
</dbReference>
<dbReference type="InterPro" id="IPR050523">
    <property type="entry name" value="AKR_Detox_Biosynth"/>
</dbReference>
<dbReference type="Pfam" id="PF00248">
    <property type="entry name" value="Aldo_ket_red"/>
    <property type="match status" value="1"/>
</dbReference>
<proteinExistence type="predicted"/>
<keyword evidence="3" id="KW-1185">Reference proteome</keyword>
<accession>A0ABZ0Y3E3</accession>
<name>A0ABZ0Y3E3_9BURK</name>
<reference evidence="2 3" key="1">
    <citation type="submission" date="2023-11" db="EMBL/GenBank/DDBJ databases">
        <title>MicrobeMod: A computational toolkit for identifying prokaryotic methylation and restriction-modification with nanopore sequencing.</title>
        <authorList>
            <person name="Crits-Christoph A."/>
            <person name="Kang S.C."/>
            <person name="Lee H."/>
            <person name="Ostrov N."/>
        </authorList>
    </citation>
    <scope>NUCLEOTIDE SEQUENCE [LARGE SCALE GENOMIC DNA]</scope>
    <source>
        <strain evidence="2 3">ATCC 25935</strain>
    </source>
</reference>
<evidence type="ECO:0000313" key="2">
    <source>
        <dbReference type="EMBL" id="WQH06571.1"/>
    </source>
</evidence>
<dbReference type="PANTHER" id="PTHR43364">
    <property type="entry name" value="NADH-SPECIFIC METHYLGLYOXAL REDUCTASE-RELATED"/>
    <property type="match status" value="1"/>
</dbReference>
<sequence>MRYNLLGRTGLFVSELCLGTMTFGHAGGRYAAASGVEQDEVDAIVRAACDAGINFIDMANVYANGQSETMVGSALKTLGIARHDMILATKFEHATGAGPNDSGGSRVHIMDAVKASLRRIGTDHIDLYQMHGFDPATPIDETLRALDDLVRQGHVRYIGVSNWAAWQVSRALGVADRLQLSRFQSYQSYYSLVGRDAERDIIPMLAAEGLGMLVYSPLAGGYLTGKYRDGNTGGRRASVQFPPVDEARGAQLLPVLDAIAAAHGSSMEAVALAWLRHQPVVTSITLGVKTRDQLQANLAAADITLHRDELERLNAAGAPAPEYPGWMLVNSSAARIALRDTGRLTTEAGAA</sequence>
<dbReference type="Proteomes" id="UP001326110">
    <property type="component" value="Chromosome"/>
</dbReference>
<dbReference type="SUPFAM" id="SSF51430">
    <property type="entry name" value="NAD(P)-linked oxidoreductase"/>
    <property type="match status" value="1"/>
</dbReference>
<gene>
    <name evidence="2" type="ORF">SR858_09675</name>
</gene>